<evidence type="ECO:0000313" key="2">
    <source>
        <dbReference type="EMBL" id="BAN24506.1"/>
    </source>
</evidence>
<reference evidence="2 3" key="2">
    <citation type="journal article" date="2018" name="Int. J. Syst. Evol. Microbiol.">
        <title>Burkholderia insecticola sp. nov., a gut symbiotic bacterium of the bean bug Riptortus pedestris.</title>
        <authorList>
            <person name="Takeshita K."/>
            <person name="Tamaki H."/>
            <person name="Ohbayashi T."/>
            <person name="Meng X.-Y."/>
            <person name="Sone T."/>
            <person name="Mitani Y."/>
            <person name="Peeters C."/>
            <person name="Kikuchi Y."/>
            <person name="Vandamme P."/>
        </authorList>
    </citation>
    <scope>NUCLEOTIDE SEQUENCE [LARGE SCALE GENOMIC DNA]</scope>
    <source>
        <strain evidence="2">RPE64</strain>
    </source>
</reference>
<sequence>MMFALCVVLFVRGASPHVQRSDDAHDQGGHTPADMSRAKI</sequence>
<proteinExistence type="predicted"/>
<protein>
    <submittedName>
        <fullName evidence="2">Uncharacterized protein</fullName>
    </submittedName>
</protein>
<gene>
    <name evidence="2" type="ORF">BRPE64_ACDS27520</name>
</gene>
<accession>R4WYT9</accession>
<evidence type="ECO:0000313" key="3">
    <source>
        <dbReference type="Proteomes" id="UP000013966"/>
    </source>
</evidence>
<feature type="region of interest" description="Disordered" evidence="1">
    <location>
        <begin position="17"/>
        <end position="40"/>
    </location>
</feature>
<organism evidence="2 3">
    <name type="scientific">Caballeronia insecticola</name>
    <dbReference type="NCBI Taxonomy" id="758793"/>
    <lineage>
        <taxon>Bacteria</taxon>
        <taxon>Pseudomonadati</taxon>
        <taxon>Pseudomonadota</taxon>
        <taxon>Betaproteobacteria</taxon>
        <taxon>Burkholderiales</taxon>
        <taxon>Burkholderiaceae</taxon>
        <taxon>Caballeronia</taxon>
    </lineage>
</organism>
<dbReference type="HOGENOM" id="CLU_214769_0_0_4"/>
<dbReference type="AlphaFoldDB" id="R4WYT9"/>
<feature type="compositionally biased region" description="Basic and acidic residues" evidence="1">
    <location>
        <begin position="19"/>
        <end position="28"/>
    </location>
</feature>
<dbReference type="EMBL" id="AP013058">
    <property type="protein sequence ID" value="BAN24506.1"/>
    <property type="molecule type" value="Genomic_DNA"/>
</dbReference>
<dbReference type="KEGG" id="buo:BRPE64_ACDS27520"/>
<dbReference type="PATRIC" id="fig|758793.3.peg.2758"/>
<dbReference type="Proteomes" id="UP000013966">
    <property type="component" value="Chromosome 1"/>
</dbReference>
<reference evidence="2 3" key="1">
    <citation type="journal article" date="2013" name="Genome Announc.">
        <title>Complete Genome Sequence of Burkholderia sp. Strain RPE64, Bacterial Symbiont of the Bean Bug Riptortus pedestris.</title>
        <authorList>
            <person name="Shibata T.F."/>
            <person name="Maeda T."/>
            <person name="Nikoh N."/>
            <person name="Yamaguchi K."/>
            <person name="Oshima K."/>
            <person name="Hattori M."/>
            <person name="Nishiyama T."/>
            <person name="Hasebe M."/>
            <person name="Fukatsu T."/>
            <person name="Kikuchi Y."/>
            <person name="Shigenobu S."/>
        </authorList>
    </citation>
    <scope>NUCLEOTIDE SEQUENCE [LARGE SCALE GENOMIC DNA]</scope>
</reference>
<dbReference type="RefSeq" id="WP_016346643.1">
    <property type="nucleotide sequence ID" value="NC_021287.1"/>
</dbReference>
<name>R4WYT9_9BURK</name>
<evidence type="ECO:0000256" key="1">
    <source>
        <dbReference type="SAM" id="MobiDB-lite"/>
    </source>
</evidence>
<keyword evidence="3" id="KW-1185">Reference proteome</keyword>